<evidence type="ECO:0000256" key="2">
    <source>
        <dbReference type="ARBA" id="ARBA00010581"/>
    </source>
</evidence>
<proteinExistence type="inferred from homology"/>
<dbReference type="InterPro" id="IPR024791">
    <property type="entry name" value="Cyt_c/ubiquinol_Oxase_su3"/>
</dbReference>
<evidence type="ECO:0000256" key="8">
    <source>
        <dbReference type="RuleBase" id="RU003375"/>
    </source>
</evidence>
<dbReference type="GO" id="GO:0016020">
    <property type="term" value="C:membrane"/>
    <property type="evidence" value="ECO:0007669"/>
    <property type="project" value="UniProtKB-SubCell"/>
</dbReference>
<geneLocation type="mitochondrion" evidence="11"/>
<dbReference type="PROSITE" id="PS50253">
    <property type="entry name" value="COX3"/>
    <property type="match status" value="1"/>
</dbReference>
<dbReference type="InterPro" id="IPR000298">
    <property type="entry name" value="Cyt_c_oxidase-like_su3"/>
</dbReference>
<reference evidence="11" key="1">
    <citation type="journal article" date="2019" name="Infect. Genet. Evol.">
        <title>The complete coding region of the maxicircle as a superior phylogenetic marker for exploring evolutionary relationships between members of the Leishmaniinae.</title>
        <authorList>
            <person name="Kaufer A."/>
            <person name="Barratt J."/>
            <person name="Stark D."/>
            <person name="Ellis J."/>
        </authorList>
    </citation>
    <scope>NUCLEOTIDE SEQUENCE</scope>
    <source>
        <strain evidence="11">LCA04</strain>
    </source>
</reference>
<organism evidence="11">
    <name type="scientific">Leishmania peruviana</name>
    <dbReference type="NCBI Taxonomy" id="5681"/>
    <lineage>
        <taxon>Eukaryota</taxon>
        <taxon>Discoba</taxon>
        <taxon>Euglenozoa</taxon>
        <taxon>Kinetoplastea</taxon>
        <taxon>Metakinetoplastina</taxon>
        <taxon>Trypanosomatida</taxon>
        <taxon>Trypanosomatidae</taxon>
        <taxon>Leishmaniinae</taxon>
        <taxon>Leishmania</taxon>
        <taxon>Leishmania braziliensis species complex</taxon>
    </lineage>
</organism>
<evidence type="ECO:0000256" key="7">
    <source>
        <dbReference type="ARBA" id="ARBA00023136"/>
    </source>
</evidence>
<evidence type="ECO:0000256" key="4">
    <source>
        <dbReference type="ARBA" id="ARBA00022692"/>
    </source>
</evidence>
<dbReference type="PANTHER" id="PTHR11403">
    <property type="entry name" value="CYTOCHROME C OXIDASE SUBUNIT III"/>
    <property type="match status" value="1"/>
</dbReference>
<reference evidence="11" key="2">
    <citation type="journal article" date="2019" name="Pathogens">
        <title>Evolutionary Insight into the Trypanosomatidae Using Alignment-Free Phylogenomics of the Kinetoplast.</title>
        <authorList>
            <person name="Kaufer A."/>
            <person name="Stark D."/>
            <person name="Ellis J."/>
        </authorList>
    </citation>
    <scope>NUCLEOTIDE SEQUENCE</scope>
    <source>
        <strain evidence="11">LCA04</strain>
    </source>
</reference>
<accession>A0A5H3CTW7</accession>
<feature type="transmembrane region" description="Helical" evidence="9">
    <location>
        <begin position="260"/>
        <end position="280"/>
    </location>
</feature>
<keyword evidence="6 9" id="KW-1133">Transmembrane helix</keyword>
<feature type="domain" description="Heme-copper oxidase subunit III family profile" evidence="10">
    <location>
        <begin position="17"/>
        <end position="289"/>
    </location>
</feature>
<dbReference type="SUPFAM" id="SSF81452">
    <property type="entry name" value="Cytochrome c oxidase subunit III-like"/>
    <property type="match status" value="1"/>
</dbReference>
<dbReference type="PANTHER" id="PTHR11403:SF7">
    <property type="entry name" value="CYTOCHROME C OXIDASE SUBUNIT 3"/>
    <property type="match status" value="1"/>
</dbReference>
<comment type="function">
    <text evidence="8">Component of the cytochrome c oxidase, the last enzyme in the mitochondrial electron transport chain which drives oxidative phosphorylation. The respiratory chain contains 3 multisubunit complexes succinate dehydrogenase (complex II, CII), ubiquinol-cytochrome c oxidoreductase (cytochrome b-c1 complex, complex III, CIII) and cytochrome c oxidase (complex IV, CIV), that cooperate to transfer electrons derived from NADH and succinate to molecular oxygen, creating an electrochemical gradient over the inner membrane that drives transmembrane transport and the ATP synthase. Cytochrome c oxidase is the component of the respiratory chain that catalyzes the reduction of oxygen to water. Electrons originating from reduced cytochrome c in the intermembrane space (IMS) are transferred via the dinuclear copper A center (CU(A)) of subunit 2 and heme A of subunit 1 to the active site in subunit 1, a binuclear center (BNC) formed by heme A3 and copper B (CU(B)). The BNC reduces molecular oxygen to 2 water molecules using 4 electrons from cytochrome c in the IMS and 4 protons from the mitochondrial matrix.</text>
</comment>
<keyword evidence="4 8" id="KW-0812">Transmembrane</keyword>
<protein>
    <recommendedName>
        <fullName evidence="3 8">Cytochrome c oxidase subunit 3</fullName>
    </recommendedName>
</protein>
<comment type="subcellular location">
    <subcellularLocation>
        <location evidence="1">Membrane</location>
        <topology evidence="1">Multi-pass membrane protein</topology>
    </subcellularLocation>
</comment>
<feature type="transmembrane region" description="Helical" evidence="9">
    <location>
        <begin position="53"/>
        <end position="78"/>
    </location>
</feature>
<evidence type="ECO:0000313" key="11">
    <source>
        <dbReference type="EMBL" id="DAC80437.1"/>
    </source>
</evidence>
<evidence type="ECO:0000256" key="3">
    <source>
        <dbReference type="ARBA" id="ARBA00015944"/>
    </source>
</evidence>
<name>A0A5H3CTW7_LEIPE</name>
<feature type="transmembrane region" description="Helical" evidence="9">
    <location>
        <begin position="129"/>
        <end position="152"/>
    </location>
</feature>
<keyword evidence="8 11" id="KW-0496">Mitochondrion</keyword>
<evidence type="ECO:0000259" key="10">
    <source>
        <dbReference type="PROSITE" id="PS50253"/>
    </source>
</evidence>
<evidence type="ECO:0000256" key="6">
    <source>
        <dbReference type="ARBA" id="ARBA00022989"/>
    </source>
</evidence>
<evidence type="ECO:0000256" key="5">
    <source>
        <dbReference type="ARBA" id="ARBA00022967"/>
    </source>
</evidence>
<feature type="transmembrane region" description="Helical" evidence="9">
    <location>
        <begin position="183"/>
        <end position="203"/>
    </location>
</feature>
<dbReference type="InterPro" id="IPR013833">
    <property type="entry name" value="Cyt_c_oxidase_su3_a-hlx"/>
</dbReference>
<dbReference type="GO" id="GO:0019646">
    <property type="term" value="P:aerobic electron transport chain"/>
    <property type="evidence" value="ECO:0007669"/>
    <property type="project" value="InterPro"/>
</dbReference>
<dbReference type="Gene3D" id="1.20.120.80">
    <property type="entry name" value="Cytochrome c oxidase, subunit III, four-helix bundle"/>
    <property type="match status" value="1"/>
</dbReference>
<feature type="transmembrane region" description="Helical" evidence="9">
    <location>
        <begin position="209"/>
        <end position="228"/>
    </location>
</feature>
<dbReference type="InterPro" id="IPR035973">
    <property type="entry name" value="Cyt_c_oxidase_su3-like_sf"/>
</dbReference>
<evidence type="ECO:0000256" key="1">
    <source>
        <dbReference type="ARBA" id="ARBA00004141"/>
    </source>
</evidence>
<dbReference type="AlphaFoldDB" id="A0A5H3CTW7"/>
<comment type="similarity">
    <text evidence="2 8">Belongs to the cytochrome c oxidase subunit 3 family.</text>
</comment>
<keyword evidence="7 9" id="KW-0472">Membrane</keyword>
<gene>
    <name evidence="11" type="primary">COIII</name>
</gene>
<feature type="transmembrane region" description="Helical" evidence="9">
    <location>
        <begin position="20"/>
        <end position="46"/>
    </location>
</feature>
<dbReference type="EMBL" id="BK010881">
    <property type="protein sequence ID" value="DAC80437.1"/>
    <property type="molecule type" value="Genomic_DNA"/>
</dbReference>
<sequence length="296" mass="35510">MKNNFKFKFIKKGFPEGVILFVFVWSTLPAICITYLAFCLCSLFCIMFSSFIFIDYCFICFFACLLFCLICLICDLFVDTLRGLFDICCLIRCIQYCFVWFILSELFLFLSLFYVVFSLILFVSVEFAFIFVIPIMFSCLICDFGFVFYWYFIDVFNLLINTFLLFVSGLFINFVLFLFWLRFFLCVLFMLWIGILFGFLFLWNQVWEFSLLLVTCSCGIFGSILFLIDLLHFSHVFLGIFLLFICFSRCFNFLSMDTRFVFLYVVCLYWHFVDCVWFFLLRFVYFDVLNVVYLCI</sequence>
<dbReference type="Pfam" id="PF00510">
    <property type="entry name" value="COX3"/>
    <property type="match status" value="1"/>
</dbReference>
<feature type="transmembrane region" description="Helical" evidence="9">
    <location>
        <begin position="158"/>
        <end position="176"/>
    </location>
</feature>
<feature type="transmembrane region" description="Helical" evidence="9">
    <location>
        <begin position="98"/>
        <end position="122"/>
    </location>
</feature>
<keyword evidence="5" id="KW-1278">Translocase</keyword>
<dbReference type="GO" id="GO:0004129">
    <property type="term" value="F:cytochrome-c oxidase activity"/>
    <property type="evidence" value="ECO:0007669"/>
    <property type="project" value="InterPro"/>
</dbReference>
<evidence type="ECO:0000256" key="9">
    <source>
        <dbReference type="SAM" id="Phobius"/>
    </source>
</evidence>
<feature type="transmembrane region" description="Helical" evidence="9">
    <location>
        <begin position="235"/>
        <end position="254"/>
    </location>
</feature>